<gene>
    <name evidence="2" type="ORF">FY036_15210</name>
</gene>
<organism evidence="2 3">
    <name type="scientific">Neoaquamicrobium microcysteis</name>
    <dbReference type="NCBI Taxonomy" id="2682781"/>
    <lineage>
        <taxon>Bacteria</taxon>
        <taxon>Pseudomonadati</taxon>
        <taxon>Pseudomonadota</taxon>
        <taxon>Alphaproteobacteria</taxon>
        <taxon>Hyphomicrobiales</taxon>
        <taxon>Phyllobacteriaceae</taxon>
        <taxon>Neoaquamicrobium</taxon>
    </lineage>
</organism>
<proteinExistence type="predicted"/>
<feature type="transmembrane region" description="Helical" evidence="1">
    <location>
        <begin position="89"/>
        <end position="112"/>
    </location>
</feature>
<protein>
    <recommendedName>
        <fullName evidence="4">Exosortase/archaeosortase family protein</fullName>
    </recommendedName>
</protein>
<evidence type="ECO:0000256" key="1">
    <source>
        <dbReference type="SAM" id="Phobius"/>
    </source>
</evidence>
<keyword evidence="1" id="KW-1133">Transmembrane helix</keyword>
<dbReference type="RefSeq" id="WP_148915583.1">
    <property type="nucleotide sequence ID" value="NZ_VSZS01000064.1"/>
</dbReference>
<feature type="transmembrane region" description="Helical" evidence="1">
    <location>
        <begin position="213"/>
        <end position="232"/>
    </location>
</feature>
<feature type="transmembrane region" description="Helical" evidence="1">
    <location>
        <begin position="252"/>
        <end position="272"/>
    </location>
</feature>
<evidence type="ECO:0008006" key="4">
    <source>
        <dbReference type="Google" id="ProtNLM"/>
    </source>
</evidence>
<dbReference type="EMBL" id="VSZS01000064">
    <property type="protein sequence ID" value="TYR31612.1"/>
    <property type="molecule type" value="Genomic_DNA"/>
</dbReference>
<reference evidence="2 3" key="2">
    <citation type="submission" date="2019-09" db="EMBL/GenBank/DDBJ databases">
        <title>Mesorhizobium sp. MaA-C15 isolated from Microcystis aeruginosa.</title>
        <authorList>
            <person name="Jeong S.E."/>
            <person name="Jin H.M."/>
            <person name="Jeon C.O."/>
        </authorList>
    </citation>
    <scope>NUCLEOTIDE SEQUENCE [LARGE SCALE GENOMIC DNA]</scope>
    <source>
        <strain evidence="2 3">MaA-C15</strain>
    </source>
</reference>
<feature type="transmembrane region" description="Helical" evidence="1">
    <location>
        <begin position="18"/>
        <end position="37"/>
    </location>
</feature>
<dbReference type="Proteomes" id="UP000323258">
    <property type="component" value="Unassembled WGS sequence"/>
</dbReference>
<accession>A0A5D4GUC9</accession>
<feature type="transmembrane region" description="Helical" evidence="1">
    <location>
        <begin position="49"/>
        <end position="69"/>
    </location>
</feature>
<evidence type="ECO:0000313" key="2">
    <source>
        <dbReference type="EMBL" id="TYR31612.1"/>
    </source>
</evidence>
<feature type="transmembrane region" description="Helical" evidence="1">
    <location>
        <begin position="124"/>
        <end position="149"/>
    </location>
</feature>
<feature type="transmembrane region" description="Helical" evidence="1">
    <location>
        <begin position="177"/>
        <end position="201"/>
    </location>
</feature>
<reference evidence="2 3" key="1">
    <citation type="submission" date="2019-08" db="EMBL/GenBank/DDBJ databases">
        <authorList>
            <person name="Seo Y.L."/>
        </authorList>
    </citation>
    <scope>NUCLEOTIDE SEQUENCE [LARGE SCALE GENOMIC DNA]</scope>
    <source>
        <strain evidence="2 3">MaA-C15</strain>
    </source>
</reference>
<dbReference type="AlphaFoldDB" id="A0A5D4GUC9"/>
<keyword evidence="3" id="KW-1185">Reference proteome</keyword>
<keyword evidence="1" id="KW-0472">Membrane</keyword>
<name>A0A5D4GUC9_9HYPH</name>
<sequence length="285" mass="30505">MERLSATAIAARVPRNELFAALLVIGTLNGAAGRVIYRLTNESWPTIWLLLELNAVVFLATLAAIHQLYRMPATAPGRRDLAVAGTTLALIVFPSSPASWLGLTFMGLYLGVTGEPGSRQRRGGWIVAALTVPMLWSRVLMSVVGDFILRLDALAVSLLLTTERNGNAIAFADGWGYFWIAPECSSLGNVSLAILAWVAVAQSVEDRQRPPPVFFLVLIGSVIALNVGRMVVTGLSRDNHSIIHGPTGNLVFGWLFLATIAAIIFIGCRAGAARSNRSRMGASPA</sequence>
<evidence type="ECO:0000313" key="3">
    <source>
        <dbReference type="Proteomes" id="UP000323258"/>
    </source>
</evidence>
<dbReference type="OrthoDB" id="8393871at2"/>
<keyword evidence="1" id="KW-0812">Transmembrane</keyword>
<comment type="caution">
    <text evidence="2">The sequence shown here is derived from an EMBL/GenBank/DDBJ whole genome shotgun (WGS) entry which is preliminary data.</text>
</comment>